<dbReference type="InterPro" id="IPR050091">
    <property type="entry name" value="PKS_NRPS_Biosynth_Enz"/>
</dbReference>
<dbReference type="InterPro" id="IPR013968">
    <property type="entry name" value="PKS_KR"/>
</dbReference>
<organism evidence="5 6">
    <name type="scientific">Marinomonas primoryensis</name>
    <dbReference type="NCBI Taxonomy" id="178399"/>
    <lineage>
        <taxon>Bacteria</taxon>
        <taxon>Pseudomonadati</taxon>
        <taxon>Pseudomonadota</taxon>
        <taxon>Gammaproteobacteria</taxon>
        <taxon>Oceanospirillales</taxon>
        <taxon>Oceanospirillaceae</taxon>
        <taxon>Marinomonas</taxon>
    </lineage>
</organism>
<reference evidence="5 6" key="1">
    <citation type="submission" date="2016-06" db="EMBL/GenBank/DDBJ databases">
        <title>The sequenced genome of the ice-adhering bacterium Marinomonas primoryensis, from Antarctica.</title>
        <authorList>
            <person name="Graham L."/>
            <person name="Vance T.D.R."/>
            <person name="Davies P.L."/>
        </authorList>
    </citation>
    <scope>NUCLEOTIDE SEQUENCE [LARGE SCALE GENOMIC DNA]</scope>
    <source>
        <strain evidence="5 6">AceL</strain>
    </source>
</reference>
<dbReference type="InterPro" id="IPR020806">
    <property type="entry name" value="PKS_PP-bd"/>
</dbReference>
<dbReference type="SUPFAM" id="SSF47336">
    <property type="entry name" value="ACP-like"/>
    <property type="match status" value="1"/>
</dbReference>
<dbReference type="PROSITE" id="PS50075">
    <property type="entry name" value="CARRIER"/>
    <property type="match status" value="1"/>
</dbReference>
<dbReference type="GO" id="GO:0071770">
    <property type="term" value="P:DIM/DIP cell wall layer assembly"/>
    <property type="evidence" value="ECO:0007669"/>
    <property type="project" value="TreeGrafter"/>
</dbReference>
<dbReference type="PANTHER" id="PTHR43775">
    <property type="entry name" value="FATTY ACID SYNTHASE"/>
    <property type="match status" value="1"/>
</dbReference>
<comment type="similarity">
    <text evidence="1">Belongs to the short-chain dehydrogenases/reductases (SDR) family.</text>
</comment>
<dbReference type="GO" id="GO:0005886">
    <property type="term" value="C:plasma membrane"/>
    <property type="evidence" value="ECO:0007669"/>
    <property type="project" value="TreeGrafter"/>
</dbReference>
<dbReference type="GO" id="GO:0006633">
    <property type="term" value="P:fatty acid biosynthetic process"/>
    <property type="evidence" value="ECO:0007669"/>
    <property type="project" value="TreeGrafter"/>
</dbReference>
<dbReference type="SMART" id="SM01294">
    <property type="entry name" value="PKS_PP_betabranch"/>
    <property type="match status" value="1"/>
</dbReference>
<keyword evidence="2" id="KW-0596">Phosphopantetheine</keyword>
<dbReference type="Pfam" id="PF00550">
    <property type="entry name" value="PP-binding"/>
    <property type="match status" value="1"/>
</dbReference>
<evidence type="ECO:0000313" key="6">
    <source>
        <dbReference type="Proteomes" id="UP000249898"/>
    </source>
</evidence>
<gene>
    <name evidence="5" type="ORF">A8139_17555</name>
</gene>
<dbReference type="RefSeq" id="WP_112140168.1">
    <property type="nucleotide sequence ID" value="NZ_CP016181.1"/>
</dbReference>
<dbReference type="Proteomes" id="UP000249898">
    <property type="component" value="Chromosome"/>
</dbReference>
<dbReference type="Gene3D" id="3.40.50.720">
    <property type="entry name" value="NAD(P)-binding Rossmann-like Domain"/>
    <property type="match status" value="1"/>
</dbReference>
<dbReference type="InterPro" id="IPR001031">
    <property type="entry name" value="Thioesterase"/>
</dbReference>
<dbReference type="InterPro" id="IPR036736">
    <property type="entry name" value="ACP-like_sf"/>
</dbReference>
<dbReference type="GO" id="GO:0005737">
    <property type="term" value="C:cytoplasm"/>
    <property type="evidence" value="ECO:0007669"/>
    <property type="project" value="TreeGrafter"/>
</dbReference>
<sequence length="536" mass="59671">MVRPIKGVLHAAGVNWVAKTVDVDPQKLLSSMAVKVSAAWNLHQLTMKDDLDLFVLFSSVSALWGSVNLAHYTASNYFLDALAQLRHQQGKKAVCIDWGPWSEVGMSAKEEETKLLEMLGLNLMTPNQALECMERLIVNNQPQAVVASFNWTRFQSFASFSLSPSMFENIGVENTSVSSLPSVTNLSSLSKEQAREELIIIIKGHLRSALHHAPDMQFDDNTRFNFIGMDSLTAMALCARLETHLGVDISAMAVYNYPTIGKLADYLYSLIDSSPELKESELEQALPASFFNVPSLSDNGFRLFCFPYAGGGASVFSEWRSMMNAEVDIIPLELPGRENRIAEPSMTQMPDIVDAIVEELKSYIDKPFGFFGHSLGGLLCFEVARKLQSLGLPLPKPIVISGSVPSQYRKSEALHRLPDDELLKELSNRFGIVPRGGWNEDLQKALIPTLRADMQLSESVEILDHSPLNVCVHLFAGRDDEWAPPESMKHWGDITTKLPVIELFEGDHMFIRGEAKNDVIQCVKQLIAERHEGVHI</sequence>
<dbReference type="SMART" id="SM00822">
    <property type="entry name" value="PKS_KR"/>
    <property type="match status" value="1"/>
</dbReference>
<evidence type="ECO:0000256" key="1">
    <source>
        <dbReference type="ARBA" id="ARBA00006484"/>
    </source>
</evidence>
<accession>A0A2Z4PVV7</accession>
<evidence type="ECO:0000256" key="2">
    <source>
        <dbReference type="ARBA" id="ARBA00022450"/>
    </source>
</evidence>
<evidence type="ECO:0000259" key="4">
    <source>
        <dbReference type="PROSITE" id="PS50075"/>
    </source>
</evidence>
<dbReference type="GO" id="GO:0031177">
    <property type="term" value="F:phosphopantetheine binding"/>
    <property type="evidence" value="ECO:0007669"/>
    <property type="project" value="InterPro"/>
</dbReference>
<dbReference type="InterPro" id="IPR029058">
    <property type="entry name" value="AB_hydrolase_fold"/>
</dbReference>
<dbReference type="EMBL" id="CP016181">
    <property type="protein sequence ID" value="AWY01567.1"/>
    <property type="molecule type" value="Genomic_DNA"/>
</dbReference>
<dbReference type="InterPro" id="IPR036291">
    <property type="entry name" value="NAD(P)-bd_dom_sf"/>
</dbReference>
<dbReference type="SUPFAM" id="SSF53474">
    <property type="entry name" value="alpha/beta-Hydrolases"/>
    <property type="match status" value="1"/>
</dbReference>
<dbReference type="Pfam" id="PF00975">
    <property type="entry name" value="Thioesterase"/>
    <property type="match status" value="1"/>
</dbReference>
<name>A0A2Z4PVV7_9GAMM</name>
<evidence type="ECO:0000313" key="5">
    <source>
        <dbReference type="EMBL" id="AWY01567.1"/>
    </source>
</evidence>
<dbReference type="GO" id="GO:0004312">
    <property type="term" value="F:fatty acid synthase activity"/>
    <property type="evidence" value="ECO:0007669"/>
    <property type="project" value="TreeGrafter"/>
</dbReference>
<dbReference type="InterPro" id="IPR057326">
    <property type="entry name" value="KR_dom"/>
</dbReference>
<dbReference type="Gene3D" id="1.10.1200.10">
    <property type="entry name" value="ACP-like"/>
    <property type="match status" value="1"/>
</dbReference>
<proteinExistence type="inferred from homology"/>
<protein>
    <recommendedName>
        <fullName evidence="4">Carrier domain-containing protein</fullName>
    </recommendedName>
</protein>
<keyword evidence="3" id="KW-0597">Phosphoprotein</keyword>
<dbReference type="AlphaFoldDB" id="A0A2Z4PVV7"/>
<evidence type="ECO:0000256" key="3">
    <source>
        <dbReference type="ARBA" id="ARBA00022553"/>
    </source>
</evidence>
<dbReference type="SUPFAM" id="SSF51735">
    <property type="entry name" value="NAD(P)-binding Rossmann-fold domains"/>
    <property type="match status" value="1"/>
</dbReference>
<dbReference type="PANTHER" id="PTHR43775:SF37">
    <property type="entry name" value="SI:DKEY-61P9.11"/>
    <property type="match status" value="1"/>
</dbReference>
<dbReference type="InterPro" id="IPR009081">
    <property type="entry name" value="PP-bd_ACP"/>
</dbReference>
<feature type="domain" description="Carrier" evidence="4">
    <location>
        <begin position="193"/>
        <end position="271"/>
    </location>
</feature>
<dbReference type="Pfam" id="PF08659">
    <property type="entry name" value="KR"/>
    <property type="match status" value="1"/>
</dbReference>
<dbReference type="Gene3D" id="3.40.50.1820">
    <property type="entry name" value="alpha/beta hydrolase"/>
    <property type="match status" value="1"/>
</dbReference>
<dbReference type="SMART" id="SM00823">
    <property type="entry name" value="PKS_PP"/>
    <property type="match status" value="1"/>
</dbReference>
<dbReference type="OrthoDB" id="8480037at2"/>